<dbReference type="AlphaFoldDB" id="A0A345Y2J8"/>
<name>A0A345Y2J8_9NEIS</name>
<dbReference type="InterPro" id="IPR007627">
    <property type="entry name" value="RNA_pol_sigma70_r2"/>
</dbReference>
<dbReference type="NCBIfam" id="NF005413">
    <property type="entry name" value="PRK06986.1"/>
    <property type="match status" value="1"/>
</dbReference>
<organism evidence="9 10">
    <name type="scientific">Crenobacter cavernae</name>
    <dbReference type="NCBI Taxonomy" id="2290923"/>
    <lineage>
        <taxon>Bacteria</taxon>
        <taxon>Pseudomonadati</taxon>
        <taxon>Pseudomonadota</taxon>
        <taxon>Betaproteobacteria</taxon>
        <taxon>Neisseriales</taxon>
        <taxon>Neisseriaceae</taxon>
        <taxon>Crenobacter</taxon>
    </lineage>
</organism>
<gene>
    <name evidence="6" type="primary">fliA</name>
    <name evidence="9" type="ORF">DWG20_01160</name>
</gene>
<dbReference type="SUPFAM" id="SSF88659">
    <property type="entry name" value="Sigma3 and sigma4 domains of RNA polymerase sigma factors"/>
    <property type="match status" value="2"/>
</dbReference>
<dbReference type="NCBIfam" id="TIGR02479">
    <property type="entry name" value="FliA_WhiG"/>
    <property type="match status" value="1"/>
</dbReference>
<dbReference type="PANTHER" id="PTHR30385">
    <property type="entry name" value="SIGMA FACTOR F FLAGELLAR"/>
    <property type="match status" value="1"/>
</dbReference>
<dbReference type="InterPro" id="IPR014284">
    <property type="entry name" value="RNA_pol_sigma-70_dom"/>
</dbReference>
<dbReference type="CDD" id="cd06171">
    <property type="entry name" value="Sigma70_r4"/>
    <property type="match status" value="1"/>
</dbReference>
<sequence>MAHYAANSRHLAYAQHAPAPEIDVTDYAPLVKKLAGMMMARLPASVDVNDLIQVGVIGLIEAARQYDASQGVAFETFASQRIRGAMLDELRREDWLPRQARRQSRQIEQAIARLEQTLGRPPLESEIADALEVPLDDYQTMLHDCRGVSLVHFGDFAGDDGDALDAVSNVADDNAHDPLAALSELGFREGLVDAIKALPERDQLVMALYYEQDLNLKEIGAVLGVSESRVSQLHSQAVARLRAKLKDWL</sequence>
<evidence type="ECO:0000313" key="10">
    <source>
        <dbReference type="Proteomes" id="UP000254537"/>
    </source>
</evidence>
<dbReference type="HAMAP" id="MF_00962">
    <property type="entry name" value="Sigma70_FliA"/>
    <property type="match status" value="1"/>
</dbReference>
<dbReference type="InterPro" id="IPR028617">
    <property type="entry name" value="Sigma70_FliA"/>
</dbReference>
<dbReference type="Pfam" id="PF04545">
    <property type="entry name" value="Sigma70_r4"/>
    <property type="match status" value="1"/>
</dbReference>
<dbReference type="Proteomes" id="UP000254537">
    <property type="component" value="Chromosome"/>
</dbReference>
<dbReference type="Pfam" id="PF04542">
    <property type="entry name" value="Sigma70_r2"/>
    <property type="match status" value="1"/>
</dbReference>
<evidence type="ECO:0000256" key="1">
    <source>
        <dbReference type="ARBA" id="ARBA00022490"/>
    </source>
</evidence>
<comment type="function">
    <text evidence="6">Sigma factors are initiation factors that promote the attachment of RNA polymerase to specific initiation sites and are then released. This sigma factor controls the expression of flagella-related genes.</text>
</comment>
<evidence type="ECO:0000256" key="5">
    <source>
        <dbReference type="ARBA" id="ARBA00023163"/>
    </source>
</evidence>
<evidence type="ECO:0000259" key="7">
    <source>
        <dbReference type="PROSITE" id="PS00715"/>
    </source>
</evidence>
<comment type="similarity">
    <text evidence="6">Belongs to the sigma-70 factor family. FliA subfamily.</text>
</comment>
<dbReference type="RefSeq" id="WP_115432032.1">
    <property type="nucleotide sequence ID" value="NZ_CP031337.1"/>
</dbReference>
<feature type="domain" description="RNA polymerase sigma-70" evidence="7">
    <location>
        <begin position="50"/>
        <end position="63"/>
    </location>
</feature>
<keyword evidence="4 6" id="KW-0238">DNA-binding</keyword>
<dbReference type="EMBL" id="CP031337">
    <property type="protein sequence ID" value="AXK38150.1"/>
    <property type="molecule type" value="Genomic_DNA"/>
</dbReference>
<evidence type="ECO:0000256" key="3">
    <source>
        <dbReference type="ARBA" id="ARBA00023082"/>
    </source>
</evidence>
<dbReference type="OrthoDB" id="9799825at2"/>
<feature type="region of interest" description="Sigma-70 factor domain-2" evidence="6">
    <location>
        <begin position="23"/>
        <end position="95"/>
    </location>
</feature>
<dbReference type="PROSITE" id="PS00715">
    <property type="entry name" value="SIGMA70_1"/>
    <property type="match status" value="1"/>
</dbReference>
<dbReference type="InterPro" id="IPR007624">
    <property type="entry name" value="RNA_pol_sigma70_r3"/>
</dbReference>
<keyword evidence="3 6" id="KW-0731">Sigma factor</keyword>
<proteinExistence type="inferred from homology"/>
<feature type="domain" description="RNA polymerase sigma-70" evidence="8">
    <location>
        <begin position="215"/>
        <end position="241"/>
    </location>
</feature>
<dbReference type="PROSITE" id="PS00716">
    <property type="entry name" value="SIGMA70_2"/>
    <property type="match status" value="1"/>
</dbReference>
<dbReference type="Gene3D" id="1.10.1740.10">
    <property type="match status" value="1"/>
</dbReference>
<dbReference type="InterPro" id="IPR012845">
    <property type="entry name" value="RNA_pol_sigma_FliA_WhiG"/>
</dbReference>
<accession>A0A345Y2J8</accession>
<evidence type="ECO:0000259" key="8">
    <source>
        <dbReference type="PROSITE" id="PS00716"/>
    </source>
</evidence>
<comment type="subcellular location">
    <subcellularLocation>
        <location evidence="6">Cytoplasm</location>
    </subcellularLocation>
</comment>
<dbReference type="PIRSF" id="PIRSF000770">
    <property type="entry name" value="RNA_pol_sigma-SigE/K"/>
    <property type="match status" value="1"/>
</dbReference>
<reference evidence="9 10" key="1">
    <citation type="submission" date="2018-07" db="EMBL/GenBank/DDBJ databases">
        <title>Crenobacter cavernae sp. nov., isolated from a karst cave.</title>
        <authorList>
            <person name="Zhu H."/>
        </authorList>
    </citation>
    <scope>NUCLEOTIDE SEQUENCE [LARGE SCALE GENOMIC DNA]</scope>
    <source>
        <strain evidence="9 10">K1W11S-77</strain>
    </source>
</reference>
<dbReference type="GO" id="GO:0016987">
    <property type="term" value="F:sigma factor activity"/>
    <property type="evidence" value="ECO:0007669"/>
    <property type="project" value="UniProtKB-UniRule"/>
</dbReference>
<dbReference type="Pfam" id="PF04539">
    <property type="entry name" value="Sigma70_r3"/>
    <property type="match status" value="1"/>
</dbReference>
<dbReference type="Gene3D" id="1.20.140.160">
    <property type="match status" value="1"/>
</dbReference>
<dbReference type="InterPro" id="IPR013324">
    <property type="entry name" value="RNA_pol_sigma_r3/r4-like"/>
</dbReference>
<evidence type="ECO:0000256" key="4">
    <source>
        <dbReference type="ARBA" id="ARBA00023125"/>
    </source>
</evidence>
<keyword evidence="2 6" id="KW-0805">Transcription regulation</keyword>
<feature type="DNA-binding region" description="H-T-H motif" evidence="6">
    <location>
        <begin position="216"/>
        <end position="235"/>
    </location>
</feature>
<dbReference type="InterPro" id="IPR013325">
    <property type="entry name" value="RNA_pol_sigma_r2"/>
</dbReference>
<dbReference type="GO" id="GO:0003899">
    <property type="term" value="F:DNA-directed RNA polymerase activity"/>
    <property type="evidence" value="ECO:0007669"/>
    <property type="project" value="InterPro"/>
</dbReference>
<keyword evidence="5 6" id="KW-0804">Transcription</keyword>
<evidence type="ECO:0000313" key="9">
    <source>
        <dbReference type="EMBL" id="AXK38150.1"/>
    </source>
</evidence>
<dbReference type="GO" id="GO:0003677">
    <property type="term" value="F:DNA binding"/>
    <property type="evidence" value="ECO:0007669"/>
    <property type="project" value="UniProtKB-UniRule"/>
</dbReference>
<dbReference type="PRINTS" id="PR00046">
    <property type="entry name" value="SIGMA70FCT"/>
</dbReference>
<feature type="short sequence motif" description="Interaction with polymerase core subunit RpoC" evidence="6">
    <location>
        <begin position="50"/>
        <end position="53"/>
    </location>
</feature>
<dbReference type="SUPFAM" id="SSF88946">
    <property type="entry name" value="Sigma2 domain of RNA polymerase sigma factors"/>
    <property type="match status" value="1"/>
</dbReference>
<evidence type="ECO:0000256" key="2">
    <source>
        <dbReference type="ARBA" id="ARBA00023015"/>
    </source>
</evidence>
<evidence type="ECO:0000256" key="6">
    <source>
        <dbReference type="HAMAP-Rule" id="MF_00962"/>
    </source>
</evidence>
<dbReference type="InterPro" id="IPR000943">
    <property type="entry name" value="RNA_pol_sigma70"/>
</dbReference>
<feature type="region of interest" description="Sigma-70 factor domain-4" evidence="6">
    <location>
        <begin position="194"/>
        <end position="242"/>
    </location>
</feature>
<protein>
    <recommendedName>
        <fullName evidence="6">RNA polymerase sigma factor FliA</fullName>
    </recommendedName>
    <alternativeName>
        <fullName evidence="6">RNA polymerase sigma factor for flagellar operon</fullName>
    </alternativeName>
    <alternativeName>
        <fullName evidence="6">Sigma F</fullName>
    </alternativeName>
    <alternativeName>
        <fullName evidence="6">Sigma-28</fullName>
    </alternativeName>
</protein>
<comment type="caution">
    <text evidence="6">Lacks conserved residue(s) required for the propagation of feature annotation.</text>
</comment>
<dbReference type="GO" id="GO:0005737">
    <property type="term" value="C:cytoplasm"/>
    <property type="evidence" value="ECO:0007669"/>
    <property type="project" value="UniProtKB-SubCell"/>
</dbReference>
<dbReference type="GO" id="GO:0006352">
    <property type="term" value="P:DNA-templated transcription initiation"/>
    <property type="evidence" value="ECO:0007669"/>
    <property type="project" value="UniProtKB-UniRule"/>
</dbReference>
<dbReference type="NCBIfam" id="TIGR02937">
    <property type="entry name" value="sigma70-ECF"/>
    <property type="match status" value="1"/>
</dbReference>
<keyword evidence="1 6" id="KW-0963">Cytoplasm</keyword>
<dbReference type="KEGG" id="ccah:DWG20_01160"/>
<dbReference type="InterPro" id="IPR007630">
    <property type="entry name" value="RNA_pol_sigma70_r4"/>
</dbReference>
<dbReference type="PANTHER" id="PTHR30385:SF7">
    <property type="entry name" value="RNA POLYMERASE SIGMA FACTOR FLIA"/>
    <property type="match status" value="1"/>
</dbReference>